<dbReference type="STRING" id="394221.Mmar10_0564"/>
<gene>
    <name evidence="2" type="ordered locus">Mmar10_0564</name>
</gene>
<reference evidence="2 3" key="1">
    <citation type="submission" date="2006-08" db="EMBL/GenBank/DDBJ databases">
        <title>Complete sequence of Maricaulis maris MCS10.</title>
        <authorList>
            <consortium name="US DOE Joint Genome Institute"/>
            <person name="Copeland A."/>
            <person name="Lucas S."/>
            <person name="Lapidus A."/>
            <person name="Barry K."/>
            <person name="Detter J.C."/>
            <person name="Glavina del Rio T."/>
            <person name="Hammon N."/>
            <person name="Israni S."/>
            <person name="Dalin E."/>
            <person name="Tice H."/>
            <person name="Pitluck S."/>
            <person name="Saunders E."/>
            <person name="Brettin T."/>
            <person name="Bruce D."/>
            <person name="Han C."/>
            <person name="Tapia R."/>
            <person name="Gilna P."/>
            <person name="Schmutz J."/>
            <person name="Larimer F."/>
            <person name="Land M."/>
            <person name="Hauser L."/>
            <person name="Kyrpides N."/>
            <person name="Mikhailova N."/>
            <person name="Viollier P."/>
            <person name="Stephens C."/>
            <person name="Richardson P."/>
        </authorList>
    </citation>
    <scope>NUCLEOTIDE SEQUENCE [LARGE SCALE GENOMIC DNA]</scope>
    <source>
        <strain evidence="2 3">MCS10</strain>
    </source>
</reference>
<protein>
    <submittedName>
        <fullName evidence="2">Uncharacterized protein</fullName>
    </submittedName>
</protein>
<proteinExistence type="predicted"/>
<accession>Q0AS80</accession>
<keyword evidence="1" id="KW-1133">Transmembrane helix</keyword>
<dbReference type="HOGENOM" id="CLU_1729195_0_0_5"/>
<dbReference type="AlphaFoldDB" id="Q0AS80"/>
<feature type="transmembrane region" description="Helical" evidence="1">
    <location>
        <begin position="129"/>
        <end position="149"/>
    </location>
</feature>
<evidence type="ECO:0000256" key="1">
    <source>
        <dbReference type="SAM" id="Phobius"/>
    </source>
</evidence>
<feature type="transmembrane region" description="Helical" evidence="1">
    <location>
        <begin position="64"/>
        <end position="82"/>
    </location>
</feature>
<feature type="transmembrane region" description="Helical" evidence="1">
    <location>
        <begin position="94"/>
        <end position="117"/>
    </location>
</feature>
<feature type="transmembrane region" description="Helical" evidence="1">
    <location>
        <begin position="29"/>
        <end position="52"/>
    </location>
</feature>
<evidence type="ECO:0000313" key="2">
    <source>
        <dbReference type="EMBL" id="ABI64857.1"/>
    </source>
</evidence>
<dbReference type="EMBL" id="CP000449">
    <property type="protein sequence ID" value="ABI64857.1"/>
    <property type="molecule type" value="Genomic_DNA"/>
</dbReference>
<evidence type="ECO:0000313" key="3">
    <source>
        <dbReference type="Proteomes" id="UP000001964"/>
    </source>
</evidence>
<keyword evidence="3" id="KW-1185">Reference proteome</keyword>
<keyword evidence="1" id="KW-0812">Transmembrane</keyword>
<dbReference type="Proteomes" id="UP000001964">
    <property type="component" value="Chromosome"/>
</dbReference>
<dbReference type="KEGG" id="mmr:Mmar10_0564"/>
<name>Q0AS80_MARMM</name>
<organism evidence="2 3">
    <name type="scientific">Maricaulis maris (strain MCS10)</name>
    <name type="common">Caulobacter maris</name>
    <dbReference type="NCBI Taxonomy" id="394221"/>
    <lineage>
        <taxon>Bacteria</taxon>
        <taxon>Pseudomonadati</taxon>
        <taxon>Pseudomonadota</taxon>
        <taxon>Alphaproteobacteria</taxon>
        <taxon>Maricaulales</taxon>
        <taxon>Maricaulaceae</taxon>
        <taxon>Maricaulis</taxon>
    </lineage>
</organism>
<sequence>MPAATGMPILSVSRKEGPTMFDTASMTDFWLRVLGLYFLVAGLGVFAQVDKLAGLATEIRENALLRWLSAILAFAVGVLILATRDGSGGGPAMIVSIIGWVSLIKGIFLFVAPPALFGFYDSLLANRTVLRVWGVAIVLAGGGLIWLGYSG</sequence>
<keyword evidence="1" id="KW-0472">Membrane</keyword>